<accession>A0A443SH44</accession>
<proteinExistence type="predicted"/>
<protein>
    <submittedName>
        <fullName evidence="2">NACHT and WD repeat domain-containing protein 2-like protein</fullName>
    </submittedName>
</protein>
<evidence type="ECO:0000313" key="2">
    <source>
        <dbReference type="EMBL" id="RWS26802.1"/>
    </source>
</evidence>
<dbReference type="STRING" id="299467.A0A443SH44"/>
<dbReference type="OrthoDB" id="2325716at2759"/>
<dbReference type="VEuPathDB" id="VectorBase:LDEU005238"/>
<dbReference type="InterPro" id="IPR025139">
    <property type="entry name" value="DUF4062"/>
</dbReference>
<dbReference type="EMBL" id="NCKV01002464">
    <property type="protein sequence ID" value="RWS26802.1"/>
    <property type="molecule type" value="Genomic_DNA"/>
</dbReference>
<evidence type="ECO:0000259" key="1">
    <source>
        <dbReference type="Pfam" id="PF13271"/>
    </source>
</evidence>
<dbReference type="Pfam" id="PF13271">
    <property type="entry name" value="DUF4062"/>
    <property type="match status" value="1"/>
</dbReference>
<keyword evidence="3" id="KW-1185">Reference proteome</keyword>
<dbReference type="Proteomes" id="UP000288716">
    <property type="component" value="Unassembled WGS sequence"/>
</dbReference>
<gene>
    <name evidence="2" type="ORF">B4U80_04492</name>
</gene>
<comment type="caution">
    <text evidence="2">The sequence shown here is derived from an EMBL/GenBank/DDBJ whole genome shotgun (WGS) entry which is preliminary data.</text>
</comment>
<dbReference type="SUPFAM" id="SSF52540">
    <property type="entry name" value="P-loop containing nucleoside triphosphate hydrolases"/>
    <property type="match status" value="1"/>
</dbReference>
<dbReference type="PANTHER" id="PTHR19871:SF14">
    <property type="entry name" value="DUF4062 DOMAIN-CONTAINING PROTEIN"/>
    <property type="match status" value="1"/>
</dbReference>
<organism evidence="2 3">
    <name type="scientific">Leptotrombidium deliense</name>
    <dbReference type="NCBI Taxonomy" id="299467"/>
    <lineage>
        <taxon>Eukaryota</taxon>
        <taxon>Metazoa</taxon>
        <taxon>Ecdysozoa</taxon>
        <taxon>Arthropoda</taxon>
        <taxon>Chelicerata</taxon>
        <taxon>Arachnida</taxon>
        <taxon>Acari</taxon>
        <taxon>Acariformes</taxon>
        <taxon>Trombidiformes</taxon>
        <taxon>Prostigmata</taxon>
        <taxon>Anystina</taxon>
        <taxon>Parasitengona</taxon>
        <taxon>Trombiculoidea</taxon>
        <taxon>Trombiculidae</taxon>
        <taxon>Leptotrombidium</taxon>
    </lineage>
</organism>
<name>A0A443SH44_9ACAR</name>
<dbReference type="InterPro" id="IPR027417">
    <property type="entry name" value="P-loop_NTPase"/>
</dbReference>
<feature type="domain" description="DUF4062" evidence="1">
    <location>
        <begin position="26"/>
        <end position="120"/>
    </location>
</feature>
<dbReference type="AlphaFoldDB" id="A0A443SH44"/>
<dbReference type="PANTHER" id="PTHR19871">
    <property type="entry name" value="BETA TRANSDUCIN-RELATED PROTEIN"/>
    <property type="match status" value="1"/>
</dbReference>
<evidence type="ECO:0000313" key="3">
    <source>
        <dbReference type="Proteomes" id="UP000288716"/>
    </source>
</evidence>
<dbReference type="InterPro" id="IPR052752">
    <property type="entry name" value="NACHT-WD_repeat"/>
</dbReference>
<feature type="non-terminal residue" evidence="2">
    <location>
        <position position="377"/>
    </location>
</feature>
<reference evidence="2 3" key="1">
    <citation type="journal article" date="2018" name="Gigascience">
        <title>Genomes of trombidid mites reveal novel predicted allergens and laterally-transferred genes associated with secondary metabolism.</title>
        <authorList>
            <person name="Dong X."/>
            <person name="Chaisiri K."/>
            <person name="Xia D."/>
            <person name="Armstrong S.D."/>
            <person name="Fang Y."/>
            <person name="Donnelly M.J."/>
            <person name="Kadowaki T."/>
            <person name="McGarry J.W."/>
            <person name="Darby A.C."/>
            <person name="Makepeace B.L."/>
        </authorList>
    </citation>
    <scope>NUCLEOTIDE SEQUENCE [LARGE SCALE GENOMIC DNA]</scope>
    <source>
        <strain evidence="2">UoL-UT</strain>
    </source>
</reference>
<sequence>MDDITVDRIFLGSLHDLPVVNSKVVRIFTSSTFTDMSMERNYLMQNVYPKLKDYCKEKFGLEFQVVDMRWGVRDEATDDHSTTELCLKEIKNCQKLSVGPNFVVFLGEKYGYRPIPTYISSDQYFKIQRALKELKCDHFDVLDKWYKEDTNTIPPENEDLQEIDQRKWWQTLQILQTLLRKAADYLHANNELSDEERHNFFMSVTEREVIHGLLNREDTKSECLAYVRRIKNMDFQETKTVGKFVDLLPNREIDIDAQELLSNLRDFRLPSKIAIAWNREYGLNESENQEYLNVFSQHFYRNVTKLIRRSMKKVDRSNFGKIVFEILQHSHTCNSITEVFLGRNDEIEKLEKLLMSRDSCLLLVEGGGGSGKTSILA</sequence>